<gene>
    <name evidence="1" type="ORF">J2X06_003375</name>
</gene>
<comment type="caution">
    <text evidence="1">The sequence shown here is derived from an EMBL/GenBank/DDBJ whole genome shotgun (WGS) entry which is preliminary data.</text>
</comment>
<name>A0ABU1WFJ4_9GAMM</name>
<sequence>MKVTISSVADKEDLEKERILLKVQADTDIGEYLLLQTGFKDEDVTIGVRHAFWFPYKPVAAGDLVVVYTKRGTQTESTLKSGKKAHFFYWDIGSPIWGTPDRAPVLLHAPDWDSKRPDEL</sequence>
<dbReference type="RefSeq" id="WP_310064386.1">
    <property type="nucleotide sequence ID" value="NZ_JAVDVY010000003.1"/>
</dbReference>
<protein>
    <submittedName>
        <fullName evidence="1">Uncharacterized protein</fullName>
    </submittedName>
</protein>
<organism evidence="1 2">
    <name type="scientific">Lysobacter niastensis</name>
    <dbReference type="NCBI Taxonomy" id="380629"/>
    <lineage>
        <taxon>Bacteria</taxon>
        <taxon>Pseudomonadati</taxon>
        <taxon>Pseudomonadota</taxon>
        <taxon>Gammaproteobacteria</taxon>
        <taxon>Lysobacterales</taxon>
        <taxon>Lysobacteraceae</taxon>
        <taxon>Lysobacter</taxon>
    </lineage>
</organism>
<evidence type="ECO:0000313" key="2">
    <source>
        <dbReference type="Proteomes" id="UP001251524"/>
    </source>
</evidence>
<dbReference type="EMBL" id="JAVDVY010000003">
    <property type="protein sequence ID" value="MDR7136157.1"/>
    <property type="molecule type" value="Genomic_DNA"/>
</dbReference>
<evidence type="ECO:0000313" key="1">
    <source>
        <dbReference type="EMBL" id="MDR7136157.1"/>
    </source>
</evidence>
<accession>A0ABU1WFJ4</accession>
<keyword evidence="2" id="KW-1185">Reference proteome</keyword>
<proteinExistence type="predicted"/>
<reference evidence="1 2" key="1">
    <citation type="submission" date="2023-07" db="EMBL/GenBank/DDBJ databases">
        <title>Sorghum-associated microbial communities from plants grown in Nebraska, USA.</title>
        <authorList>
            <person name="Schachtman D."/>
        </authorList>
    </citation>
    <scope>NUCLEOTIDE SEQUENCE [LARGE SCALE GENOMIC DNA]</scope>
    <source>
        <strain evidence="1 2">BE198</strain>
    </source>
</reference>
<dbReference type="Proteomes" id="UP001251524">
    <property type="component" value="Unassembled WGS sequence"/>
</dbReference>